<accession>A0A2R6P0S8</accession>
<organism evidence="1 2">
    <name type="scientific">Hermanssonia centrifuga</name>
    <dbReference type="NCBI Taxonomy" id="98765"/>
    <lineage>
        <taxon>Eukaryota</taxon>
        <taxon>Fungi</taxon>
        <taxon>Dikarya</taxon>
        <taxon>Basidiomycota</taxon>
        <taxon>Agaricomycotina</taxon>
        <taxon>Agaricomycetes</taxon>
        <taxon>Polyporales</taxon>
        <taxon>Meruliaceae</taxon>
        <taxon>Hermanssonia</taxon>
    </lineage>
</organism>
<keyword evidence="2" id="KW-1185">Reference proteome</keyword>
<comment type="caution">
    <text evidence="1">The sequence shown here is derived from an EMBL/GenBank/DDBJ whole genome shotgun (WGS) entry which is preliminary data.</text>
</comment>
<name>A0A2R6P0S8_9APHY</name>
<protein>
    <submittedName>
        <fullName evidence="1">Uncharacterized protein</fullName>
    </submittedName>
</protein>
<dbReference type="EMBL" id="MLYV02000578">
    <property type="protein sequence ID" value="PSR82697.1"/>
    <property type="molecule type" value="Genomic_DNA"/>
</dbReference>
<evidence type="ECO:0000313" key="2">
    <source>
        <dbReference type="Proteomes" id="UP000186601"/>
    </source>
</evidence>
<sequence>MLKSSFTQPTYREPSFKQPSKCLMCPTIQAVSMQSLNSPRASISYLVRELPQGPTSANPTITMTFSKSSIPLNFDTSARDSSKIGKSNLKSVRGVTLTVWRTLSAPTPSIMKNAAWRRAAGTIR</sequence>
<evidence type="ECO:0000313" key="1">
    <source>
        <dbReference type="EMBL" id="PSR82697.1"/>
    </source>
</evidence>
<gene>
    <name evidence="1" type="ORF">PHLCEN_2v5984</name>
</gene>
<dbReference type="Proteomes" id="UP000186601">
    <property type="component" value="Unassembled WGS sequence"/>
</dbReference>
<dbReference type="AlphaFoldDB" id="A0A2R6P0S8"/>
<proteinExistence type="predicted"/>
<reference evidence="1 2" key="1">
    <citation type="submission" date="2018-02" db="EMBL/GenBank/DDBJ databases">
        <title>Genome sequence of the basidiomycete white-rot fungus Phlebia centrifuga.</title>
        <authorList>
            <person name="Granchi Z."/>
            <person name="Peng M."/>
            <person name="de Vries R.P."/>
            <person name="Hilden K."/>
            <person name="Makela M.R."/>
            <person name="Grigoriev I."/>
            <person name="Riley R."/>
        </authorList>
    </citation>
    <scope>NUCLEOTIDE SEQUENCE [LARGE SCALE GENOMIC DNA]</scope>
    <source>
        <strain evidence="1 2">FBCC195</strain>
    </source>
</reference>